<evidence type="ECO:0000256" key="1">
    <source>
        <dbReference type="SAM" id="MobiDB-lite"/>
    </source>
</evidence>
<feature type="compositionally biased region" description="Polar residues" evidence="1">
    <location>
        <begin position="46"/>
        <end position="60"/>
    </location>
</feature>
<evidence type="ECO:0000313" key="3">
    <source>
        <dbReference type="EMBL" id="PMD54122.1"/>
    </source>
</evidence>
<keyword evidence="2" id="KW-1133">Transmembrane helix</keyword>
<dbReference type="RefSeq" id="XP_024731026.1">
    <property type="nucleotide sequence ID" value="XM_024887331.1"/>
</dbReference>
<proteinExistence type="predicted"/>
<accession>A0A2J6STP0</accession>
<dbReference type="Proteomes" id="UP000235371">
    <property type="component" value="Unassembled WGS sequence"/>
</dbReference>
<name>A0A2J6STP0_9HELO</name>
<evidence type="ECO:0000256" key="2">
    <source>
        <dbReference type="SAM" id="Phobius"/>
    </source>
</evidence>
<keyword evidence="2" id="KW-0812">Transmembrane</keyword>
<dbReference type="GeneID" id="36595407"/>
<feature type="compositionally biased region" description="Polar residues" evidence="1">
    <location>
        <begin position="81"/>
        <end position="102"/>
    </location>
</feature>
<gene>
    <name evidence="3" type="ORF">K444DRAFT_667750</name>
</gene>
<reference evidence="3 4" key="1">
    <citation type="submission" date="2016-04" db="EMBL/GenBank/DDBJ databases">
        <title>A degradative enzymes factory behind the ericoid mycorrhizal symbiosis.</title>
        <authorList>
            <consortium name="DOE Joint Genome Institute"/>
            <person name="Martino E."/>
            <person name="Morin E."/>
            <person name="Grelet G."/>
            <person name="Kuo A."/>
            <person name="Kohler A."/>
            <person name="Daghino S."/>
            <person name="Barry K."/>
            <person name="Choi C."/>
            <person name="Cichocki N."/>
            <person name="Clum A."/>
            <person name="Copeland A."/>
            <person name="Hainaut M."/>
            <person name="Haridas S."/>
            <person name="Labutti K."/>
            <person name="Lindquist E."/>
            <person name="Lipzen A."/>
            <person name="Khouja H.-R."/>
            <person name="Murat C."/>
            <person name="Ohm R."/>
            <person name="Olson A."/>
            <person name="Spatafora J."/>
            <person name="Veneault-Fourrey C."/>
            <person name="Henrissat B."/>
            <person name="Grigoriev I."/>
            <person name="Martin F."/>
            <person name="Perotto S."/>
        </authorList>
    </citation>
    <scope>NUCLEOTIDE SEQUENCE [LARGE SCALE GENOMIC DNA]</scope>
    <source>
        <strain evidence="3 4">E</strain>
    </source>
</reference>
<feature type="transmembrane region" description="Helical" evidence="2">
    <location>
        <begin position="162"/>
        <end position="188"/>
    </location>
</feature>
<dbReference type="InParanoid" id="A0A2J6STP0"/>
<keyword evidence="4" id="KW-1185">Reference proteome</keyword>
<sequence>MPPHDYERVPLEEDAPARNPKNVTCFTGFPATSPPSFHPAKPHSSPPSLSQPFPHQNGETAATFIPHNQRPSPIPAPRPQTLLSESVTEDSGMSTWAPSELNSSDEGDLNAMGEDILVRLRDRMEAIEKHFATTPMIGKQEIDLEEAKERKEAANKKWWTEFWIGLSVALFIIWWLGALEAVIVLLTWRKHGGGESSS</sequence>
<dbReference type="AlphaFoldDB" id="A0A2J6STP0"/>
<keyword evidence="2" id="KW-0472">Membrane</keyword>
<protein>
    <submittedName>
        <fullName evidence="3">Uncharacterized protein</fullName>
    </submittedName>
</protein>
<dbReference type="EMBL" id="KZ613866">
    <property type="protein sequence ID" value="PMD54122.1"/>
    <property type="molecule type" value="Genomic_DNA"/>
</dbReference>
<feature type="compositionally biased region" description="Basic and acidic residues" evidence="1">
    <location>
        <begin position="1"/>
        <end position="11"/>
    </location>
</feature>
<organism evidence="3 4">
    <name type="scientific">Hyaloscypha bicolor E</name>
    <dbReference type="NCBI Taxonomy" id="1095630"/>
    <lineage>
        <taxon>Eukaryota</taxon>
        <taxon>Fungi</taxon>
        <taxon>Dikarya</taxon>
        <taxon>Ascomycota</taxon>
        <taxon>Pezizomycotina</taxon>
        <taxon>Leotiomycetes</taxon>
        <taxon>Helotiales</taxon>
        <taxon>Hyaloscyphaceae</taxon>
        <taxon>Hyaloscypha</taxon>
        <taxon>Hyaloscypha bicolor</taxon>
    </lineage>
</organism>
<dbReference type="OrthoDB" id="3547353at2759"/>
<evidence type="ECO:0000313" key="4">
    <source>
        <dbReference type="Proteomes" id="UP000235371"/>
    </source>
</evidence>
<feature type="region of interest" description="Disordered" evidence="1">
    <location>
        <begin position="1"/>
        <end position="108"/>
    </location>
</feature>